<organism evidence="3 4">
    <name type="scientific">Cupriavidus yeoncheonensis</name>
    <dbReference type="NCBI Taxonomy" id="1462994"/>
    <lineage>
        <taxon>Bacteria</taxon>
        <taxon>Pseudomonadati</taxon>
        <taxon>Pseudomonadota</taxon>
        <taxon>Betaproteobacteria</taxon>
        <taxon>Burkholderiales</taxon>
        <taxon>Burkholderiaceae</taxon>
        <taxon>Cupriavidus</taxon>
    </lineage>
</organism>
<dbReference type="PROSITE" id="PS50006">
    <property type="entry name" value="FHA_DOMAIN"/>
    <property type="match status" value="1"/>
</dbReference>
<dbReference type="Gene3D" id="2.60.200.20">
    <property type="match status" value="1"/>
</dbReference>
<dbReference type="SUPFAM" id="SSF55073">
    <property type="entry name" value="Nucleotide cyclase"/>
    <property type="match status" value="1"/>
</dbReference>
<feature type="domain" description="Guanylate cyclase" evidence="2">
    <location>
        <begin position="17"/>
        <end position="131"/>
    </location>
</feature>
<dbReference type="AlphaFoldDB" id="A0A916MUF8"/>
<dbReference type="InterPro" id="IPR001054">
    <property type="entry name" value="A/G_cyclase"/>
</dbReference>
<dbReference type="CDD" id="cd00060">
    <property type="entry name" value="FHA"/>
    <property type="match status" value="1"/>
</dbReference>
<accession>A0A916MUF8</accession>
<dbReference type="PANTHER" id="PTHR43081">
    <property type="entry name" value="ADENYLATE CYCLASE, TERMINAL-DIFFERENTIATION SPECIFIC-RELATED"/>
    <property type="match status" value="1"/>
</dbReference>
<dbReference type="SMART" id="SM00044">
    <property type="entry name" value="CYCc"/>
    <property type="match status" value="1"/>
</dbReference>
<dbReference type="PROSITE" id="PS50125">
    <property type="entry name" value="GUANYLATE_CYCLASE_2"/>
    <property type="match status" value="1"/>
</dbReference>
<feature type="domain" description="FHA" evidence="1">
    <location>
        <begin position="219"/>
        <end position="263"/>
    </location>
</feature>
<dbReference type="Pfam" id="PF00498">
    <property type="entry name" value="FHA"/>
    <property type="match status" value="1"/>
</dbReference>
<dbReference type="SMART" id="SM00240">
    <property type="entry name" value="FHA"/>
    <property type="match status" value="1"/>
</dbReference>
<dbReference type="InterPro" id="IPR000253">
    <property type="entry name" value="FHA_dom"/>
</dbReference>
<comment type="caution">
    <text evidence="3">The sequence shown here is derived from an EMBL/GenBank/DDBJ whole genome shotgun (WGS) entry which is preliminary data.</text>
</comment>
<gene>
    <name evidence="3" type="ORF">LMG31506_01722</name>
</gene>
<dbReference type="GO" id="GO:0004016">
    <property type="term" value="F:adenylate cyclase activity"/>
    <property type="evidence" value="ECO:0007669"/>
    <property type="project" value="UniProtKB-ARBA"/>
</dbReference>
<dbReference type="InterPro" id="IPR050697">
    <property type="entry name" value="Adenylyl/Guanylyl_Cyclase_3/4"/>
</dbReference>
<dbReference type="EMBL" id="CAJPUY010000005">
    <property type="protein sequence ID" value="CAG2136792.1"/>
    <property type="molecule type" value="Genomic_DNA"/>
</dbReference>
<sequence>MDPHMDRKPLNEAPHGSVMFADLSGSTRLYEVAGNAAAMAAVARCLGVMRSCSEDAGGRIVKTIGDEIMVLFPAAGRALQAALDMQSAVSQLPPVSGVPMSMHIGFHHGPVLSDASGDVFGDTVNLAARLCKLASRGQIITSAESVEQLPEWLRQTTRYLYPTQVRGREQPVELFEAIWQQATDLTLVDTGSPRTACSVFLTLRYRAAVVEMNLASAPVTIGRDSGMTIVVSDRRASRFQATVETRGGRYVLVDRSSNGTHVTIDGEESFILRRDDAMLRSHGWITFGQAMDDTEEGVEFFVRVDRV</sequence>
<dbReference type="GO" id="GO:0009190">
    <property type="term" value="P:cyclic nucleotide biosynthetic process"/>
    <property type="evidence" value="ECO:0007669"/>
    <property type="project" value="InterPro"/>
</dbReference>
<evidence type="ECO:0000259" key="2">
    <source>
        <dbReference type="PROSITE" id="PS50125"/>
    </source>
</evidence>
<dbReference type="CDD" id="cd07302">
    <property type="entry name" value="CHD"/>
    <property type="match status" value="1"/>
</dbReference>
<name>A0A916MUF8_9BURK</name>
<dbReference type="SUPFAM" id="SSF49879">
    <property type="entry name" value="SMAD/FHA domain"/>
    <property type="match status" value="1"/>
</dbReference>
<dbReference type="PANTHER" id="PTHR43081:SF1">
    <property type="entry name" value="ADENYLATE CYCLASE, TERMINAL-DIFFERENTIATION SPECIFIC"/>
    <property type="match status" value="1"/>
</dbReference>
<dbReference type="InterPro" id="IPR029787">
    <property type="entry name" value="Nucleotide_cyclase"/>
</dbReference>
<dbReference type="InterPro" id="IPR008984">
    <property type="entry name" value="SMAD_FHA_dom_sf"/>
</dbReference>
<dbReference type="GO" id="GO:0035556">
    <property type="term" value="P:intracellular signal transduction"/>
    <property type="evidence" value="ECO:0007669"/>
    <property type="project" value="InterPro"/>
</dbReference>
<keyword evidence="4" id="KW-1185">Reference proteome</keyword>
<evidence type="ECO:0008006" key="5">
    <source>
        <dbReference type="Google" id="ProtNLM"/>
    </source>
</evidence>
<evidence type="ECO:0000259" key="1">
    <source>
        <dbReference type="PROSITE" id="PS50006"/>
    </source>
</evidence>
<protein>
    <recommendedName>
        <fullName evidence="5">Adenylate/guanylate cyclase domain-containing protein</fullName>
    </recommendedName>
</protein>
<dbReference type="Gene3D" id="3.30.70.1230">
    <property type="entry name" value="Nucleotide cyclase"/>
    <property type="match status" value="1"/>
</dbReference>
<proteinExistence type="predicted"/>
<dbReference type="Pfam" id="PF00211">
    <property type="entry name" value="Guanylate_cyc"/>
    <property type="match status" value="1"/>
</dbReference>
<dbReference type="Proteomes" id="UP000672934">
    <property type="component" value="Unassembled WGS sequence"/>
</dbReference>
<evidence type="ECO:0000313" key="4">
    <source>
        <dbReference type="Proteomes" id="UP000672934"/>
    </source>
</evidence>
<reference evidence="3" key="1">
    <citation type="submission" date="2021-03" db="EMBL/GenBank/DDBJ databases">
        <authorList>
            <person name="Peeters C."/>
        </authorList>
    </citation>
    <scope>NUCLEOTIDE SEQUENCE</scope>
    <source>
        <strain evidence="3">LMG 31506</strain>
    </source>
</reference>
<evidence type="ECO:0000313" key="3">
    <source>
        <dbReference type="EMBL" id="CAG2136792.1"/>
    </source>
</evidence>